<evidence type="ECO:0000313" key="5">
    <source>
        <dbReference type="WBParaSite" id="TREG1_35710.2"/>
    </source>
</evidence>
<organism evidence="3 5">
    <name type="scientific">Trichobilharzia regenti</name>
    <name type="common">Nasal bird schistosome</name>
    <dbReference type="NCBI Taxonomy" id="157069"/>
    <lineage>
        <taxon>Eukaryota</taxon>
        <taxon>Metazoa</taxon>
        <taxon>Spiralia</taxon>
        <taxon>Lophotrochozoa</taxon>
        <taxon>Platyhelminthes</taxon>
        <taxon>Trematoda</taxon>
        <taxon>Digenea</taxon>
        <taxon>Strigeidida</taxon>
        <taxon>Schistosomatoidea</taxon>
        <taxon>Schistosomatidae</taxon>
        <taxon>Trichobilharzia</taxon>
    </lineage>
</organism>
<feature type="compositionally biased region" description="Pro residues" evidence="1">
    <location>
        <begin position="65"/>
        <end position="90"/>
    </location>
</feature>
<dbReference type="Proteomes" id="UP000050795">
    <property type="component" value="Unassembled WGS sequence"/>
</dbReference>
<evidence type="ECO:0000256" key="1">
    <source>
        <dbReference type="SAM" id="MobiDB-lite"/>
    </source>
</evidence>
<protein>
    <submittedName>
        <fullName evidence="4 5">Uncharacterized protein</fullName>
    </submittedName>
</protein>
<feature type="compositionally biased region" description="Pro residues" evidence="1">
    <location>
        <begin position="98"/>
        <end position="115"/>
    </location>
</feature>
<dbReference type="WBParaSite" id="TREG1_35710.1">
    <property type="protein sequence ID" value="TREG1_35710.1"/>
    <property type="gene ID" value="TREG1_35710"/>
</dbReference>
<feature type="transmembrane region" description="Helical" evidence="2">
    <location>
        <begin position="36"/>
        <end position="55"/>
    </location>
</feature>
<evidence type="ECO:0000313" key="4">
    <source>
        <dbReference type="WBParaSite" id="TREG1_35710.1"/>
    </source>
</evidence>
<dbReference type="AlphaFoldDB" id="A0AA85JN18"/>
<keyword evidence="2" id="KW-0812">Transmembrane</keyword>
<dbReference type="WBParaSite" id="TREG1_35710.2">
    <property type="protein sequence ID" value="TREG1_35710.2"/>
    <property type="gene ID" value="TREG1_35710"/>
</dbReference>
<sequence length="167" mass="17568">MTNIETGFIYKYRQRFNRTTALFCQYFENSSVMNRLFWIGIACTLVLAIISSFSTDAVPSKRPVRPPVRPGAKPGVPPASPAKSVPPPAKPAAAPAKSVPPPAKPTPAPAKPTPAPAKAALAPVKTVNGPTTKRPHDEIGVLIAATAPVLFGVIGEIVGQILHYIAS</sequence>
<proteinExistence type="predicted"/>
<name>A0AA85JN18_TRIRE</name>
<keyword evidence="3" id="KW-1185">Reference proteome</keyword>
<keyword evidence="2" id="KW-0472">Membrane</keyword>
<feature type="region of interest" description="Disordered" evidence="1">
    <location>
        <begin position="57"/>
        <end position="134"/>
    </location>
</feature>
<feature type="transmembrane region" description="Helical" evidence="2">
    <location>
        <begin position="141"/>
        <end position="166"/>
    </location>
</feature>
<accession>A0AA85JN18</accession>
<reference evidence="4 5" key="2">
    <citation type="submission" date="2023-11" db="UniProtKB">
        <authorList>
            <consortium name="WormBaseParasite"/>
        </authorList>
    </citation>
    <scope>IDENTIFICATION</scope>
</reference>
<reference evidence="3" key="1">
    <citation type="submission" date="2022-06" db="EMBL/GenBank/DDBJ databases">
        <authorList>
            <person name="Berger JAMES D."/>
            <person name="Berger JAMES D."/>
        </authorList>
    </citation>
    <scope>NUCLEOTIDE SEQUENCE [LARGE SCALE GENOMIC DNA]</scope>
</reference>
<feature type="compositionally biased region" description="Low complexity" evidence="1">
    <location>
        <begin position="116"/>
        <end position="127"/>
    </location>
</feature>
<evidence type="ECO:0000256" key="2">
    <source>
        <dbReference type="SAM" id="Phobius"/>
    </source>
</evidence>
<keyword evidence="2" id="KW-1133">Transmembrane helix</keyword>
<evidence type="ECO:0000313" key="3">
    <source>
        <dbReference type="Proteomes" id="UP000050795"/>
    </source>
</evidence>